<evidence type="ECO:0000256" key="1">
    <source>
        <dbReference type="SAM" id="MobiDB-lite"/>
    </source>
</evidence>
<organism evidence="2 3">
    <name type="scientific">Microbacterium psychrotolerans</name>
    <dbReference type="NCBI Taxonomy" id="3068321"/>
    <lineage>
        <taxon>Bacteria</taxon>
        <taxon>Bacillati</taxon>
        <taxon>Actinomycetota</taxon>
        <taxon>Actinomycetes</taxon>
        <taxon>Micrococcales</taxon>
        <taxon>Microbacteriaceae</taxon>
        <taxon>Microbacterium</taxon>
    </lineage>
</organism>
<name>A0ABU0YYI0_9MICO</name>
<accession>A0ABU0YYI0</accession>
<dbReference type="Proteomes" id="UP001235133">
    <property type="component" value="Unassembled WGS sequence"/>
</dbReference>
<dbReference type="RefSeq" id="WP_308866836.1">
    <property type="nucleotide sequence ID" value="NZ_JAVFWO010000002.1"/>
</dbReference>
<sequence length="110" mass="12146">MTDVVRFCRSRSAGRRCTRPLGHAGLHRHRTIMWTDAAADPARCPGSGERGTPAAALADGFPDGRALCPVCHRFVELDGDGRLVPHDTSDDSETDAEISRRQEWFNTQGW</sequence>
<evidence type="ECO:0008006" key="4">
    <source>
        <dbReference type="Google" id="ProtNLM"/>
    </source>
</evidence>
<reference evidence="2 3" key="1">
    <citation type="submission" date="2023-08" db="EMBL/GenBank/DDBJ databases">
        <title>Microbacterium psychrotolerans sp. nov., a psychrotolerant bacterium isolated from soil in Heilongjiang Province, China.</title>
        <authorList>
            <person name="An P."/>
            <person name="Zhao D."/>
            <person name="Xiang H."/>
        </authorList>
    </citation>
    <scope>NUCLEOTIDE SEQUENCE [LARGE SCALE GENOMIC DNA]</scope>
    <source>
        <strain evidence="2 3">QXD-8</strain>
    </source>
</reference>
<keyword evidence="3" id="KW-1185">Reference proteome</keyword>
<comment type="caution">
    <text evidence="2">The sequence shown here is derived from an EMBL/GenBank/DDBJ whole genome shotgun (WGS) entry which is preliminary data.</text>
</comment>
<gene>
    <name evidence="2" type="ORF">Q9R08_05335</name>
</gene>
<evidence type="ECO:0000313" key="2">
    <source>
        <dbReference type="EMBL" id="MDQ7877397.1"/>
    </source>
</evidence>
<proteinExistence type="predicted"/>
<dbReference type="EMBL" id="JAVFWO010000002">
    <property type="protein sequence ID" value="MDQ7877397.1"/>
    <property type="molecule type" value="Genomic_DNA"/>
</dbReference>
<protein>
    <recommendedName>
        <fullName evidence="4">HNH endonuclease</fullName>
    </recommendedName>
</protein>
<feature type="region of interest" description="Disordered" evidence="1">
    <location>
        <begin position="82"/>
        <end position="110"/>
    </location>
</feature>
<evidence type="ECO:0000313" key="3">
    <source>
        <dbReference type="Proteomes" id="UP001235133"/>
    </source>
</evidence>